<evidence type="ECO:0000256" key="1">
    <source>
        <dbReference type="SAM" id="Coils"/>
    </source>
</evidence>
<accession>A0A7S1KSM0</accession>
<dbReference type="EMBL" id="HBGD01006621">
    <property type="protein sequence ID" value="CAD9082261.1"/>
    <property type="molecule type" value="Transcribed_RNA"/>
</dbReference>
<name>A0A7S1KSM0_9EUKA</name>
<keyword evidence="1" id="KW-0175">Coiled coil</keyword>
<proteinExistence type="predicted"/>
<organism evidence="2">
    <name type="scientific">Percolomonas cosmopolitus</name>
    <dbReference type="NCBI Taxonomy" id="63605"/>
    <lineage>
        <taxon>Eukaryota</taxon>
        <taxon>Discoba</taxon>
        <taxon>Heterolobosea</taxon>
        <taxon>Tetramitia</taxon>
        <taxon>Eutetramitia</taxon>
        <taxon>Percolomonadidae</taxon>
        <taxon>Percolomonas</taxon>
    </lineage>
</organism>
<feature type="coiled-coil region" evidence="1">
    <location>
        <begin position="328"/>
        <end position="387"/>
    </location>
</feature>
<evidence type="ECO:0000313" key="2">
    <source>
        <dbReference type="EMBL" id="CAD9082261.1"/>
    </source>
</evidence>
<sequence length="765" mass="90423">MSSRKQHIAHLKSKINQQISILKEHFRNQKQLRSEKLRSIEDVIEAQTDGTLKVMEMLMAECEQVDSLWASIMEWKMRQECTIVWDTLQRDKMERIRNSTRHIEVSLHDIMRKETENVLNTVPKSLHDHLQTTIDQFRNQNRNVYNDCAFSHDLHHVSEMTNQQELNLIEEEINRYFESSRMEQKRLRTRNRKQSRDALRSHVNCLIQQQRQESSQNRDETFEHYMQVSRDELKMLDAHMKDSIKLSLSEKQRKAIYFKTDEQAQQMAIQREFDNIIQMEPNTTYKTDIGIHDEQMQELQYEIEQWHEYIIIETGKYTAEITEQRRINDSMNREVDDMKQSMHSLRRQHEHATSEVLFLQELSQLSEEDLTREIKKKKEKLDLVRSQIQSTQHSALLIEVSQASLEKDAKKIKEGLQVSKEKDSSMDVAITETTEELTNQRHIAESLLSAEVWTMLGRLEMRDEQAKQRLQRQLSECCKSGAEAVMESLLATMFEASVMCLRAESDRLTQFSYDALRRLLAKVHRDSKIRERSFLSHLGFLRALYDPSAKIRKPDKILKKQQSLWEKKFAQWEKIQDDFIAAASASETLKNAFRIDLFSRSNIDSVSEHLWIKKEMEAWIPESDWDSVCKSNQELKSKVRHLSDYCNRLFTKFELFEWYLHREHSTRKVDFECGLESPYVVLTQRLVAKDDTIGDPMLLRITDSLHPCQVLKDRDAELSEKQNSLLEECKALRKSTTNISHVDSLALSDAIVLIKQKYNEKYRDP</sequence>
<protein>
    <submittedName>
        <fullName evidence="2">Uncharacterized protein</fullName>
    </submittedName>
</protein>
<gene>
    <name evidence="2" type="ORF">PCOS0759_LOCUS5501</name>
</gene>
<dbReference type="AlphaFoldDB" id="A0A7S1KSM0"/>
<reference evidence="2" key="1">
    <citation type="submission" date="2021-01" db="EMBL/GenBank/DDBJ databases">
        <authorList>
            <person name="Corre E."/>
            <person name="Pelletier E."/>
            <person name="Niang G."/>
            <person name="Scheremetjew M."/>
            <person name="Finn R."/>
            <person name="Kale V."/>
            <person name="Holt S."/>
            <person name="Cochrane G."/>
            <person name="Meng A."/>
            <person name="Brown T."/>
            <person name="Cohen L."/>
        </authorList>
    </citation>
    <scope>NUCLEOTIDE SEQUENCE</scope>
    <source>
        <strain evidence="2">WS</strain>
    </source>
</reference>